<name>A0A1E7FYW9_9STRA</name>
<evidence type="ECO:0000313" key="4">
    <source>
        <dbReference type="Proteomes" id="UP000095751"/>
    </source>
</evidence>
<dbReference type="OrthoDB" id="5411773at2759"/>
<feature type="compositionally biased region" description="Low complexity" evidence="1">
    <location>
        <begin position="34"/>
        <end position="52"/>
    </location>
</feature>
<protein>
    <recommendedName>
        <fullName evidence="2">SGF29 C-terminal domain-containing protein</fullName>
    </recommendedName>
</protein>
<dbReference type="AlphaFoldDB" id="A0A1E7FYW9"/>
<reference evidence="3 4" key="1">
    <citation type="submission" date="2016-09" db="EMBL/GenBank/DDBJ databases">
        <title>Extensive genetic diversity and differential bi-allelic expression allows diatom success in the polar Southern Ocean.</title>
        <authorList>
            <consortium name="DOE Joint Genome Institute"/>
            <person name="Mock T."/>
            <person name="Otillar R.P."/>
            <person name="Strauss J."/>
            <person name="Dupont C."/>
            <person name="Frickenhaus S."/>
            <person name="Maumus F."/>
            <person name="Mcmullan M."/>
            <person name="Sanges R."/>
            <person name="Schmutz J."/>
            <person name="Toseland A."/>
            <person name="Valas R."/>
            <person name="Veluchamy A."/>
            <person name="Ward B.J."/>
            <person name="Allen A."/>
            <person name="Barry K."/>
            <person name="Falciatore A."/>
            <person name="Ferrante M."/>
            <person name="Fortunato A.E."/>
            <person name="Gloeckner G."/>
            <person name="Gruber A."/>
            <person name="Hipkin R."/>
            <person name="Janech M."/>
            <person name="Kroth P."/>
            <person name="Leese F."/>
            <person name="Lindquist E."/>
            <person name="Lyon B.R."/>
            <person name="Martin J."/>
            <person name="Mayer C."/>
            <person name="Parker M."/>
            <person name="Quesneville H."/>
            <person name="Raymond J."/>
            <person name="Uhlig C."/>
            <person name="Valentin K.U."/>
            <person name="Worden A.Z."/>
            <person name="Armbrust E.V."/>
            <person name="Bowler C."/>
            <person name="Green B."/>
            <person name="Moulton V."/>
            <person name="Van Oosterhout C."/>
            <person name="Grigoriev I."/>
        </authorList>
    </citation>
    <scope>NUCLEOTIDE SEQUENCE [LARGE SCALE GENOMIC DNA]</scope>
    <source>
        <strain evidence="3 4">CCMP1102</strain>
    </source>
</reference>
<dbReference type="InParanoid" id="A0A1E7FYW9"/>
<dbReference type="InterPro" id="IPR025718">
    <property type="entry name" value="SAP30_Sin3-bd"/>
</dbReference>
<dbReference type="InterPro" id="IPR038291">
    <property type="entry name" value="SAP30_C_sf"/>
</dbReference>
<evidence type="ECO:0000259" key="2">
    <source>
        <dbReference type="PROSITE" id="PS51518"/>
    </source>
</evidence>
<dbReference type="Gene3D" id="2.30.30.140">
    <property type="match status" value="2"/>
</dbReference>
<feature type="region of interest" description="Disordered" evidence="1">
    <location>
        <begin position="1"/>
        <end position="70"/>
    </location>
</feature>
<dbReference type="CDD" id="cd20393">
    <property type="entry name" value="Tudor_SGF29_rpt1"/>
    <property type="match status" value="1"/>
</dbReference>
<dbReference type="Proteomes" id="UP000095751">
    <property type="component" value="Unassembled WGS sequence"/>
</dbReference>
<dbReference type="PANTHER" id="PTHR21539">
    <property type="entry name" value="SAGA-ASSOCIATED FACTOR 29"/>
    <property type="match status" value="1"/>
</dbReference>
<feature type="compositionally biased region" description="Basic residues" evidence="1">
    <location>
        <begin position="1"/>
        <end position="11"/>
    </location>
</feature>
<keyword evidence="4" id="KW-1185">Reference proteome</keyword>
<evidence type="ECO:0000256" key="1">
    <source>
        <dbReference type="SAM" id="MobiDB-lite"/>
    </source>
</evidence>
<evidence type="ECO:0000313" key="3">
    <source>
        <dbReference type="EMBL" id="OEU23335.1"/>
    </source>
</evidence>
<feature type="domain" description="SGF29 C-terminal" evidence="2">
    <location>
        <begin position="156"/>
        <end position="297"/>
    </location>
</feature>
<accession>A0A1E7FYW9</accession>
<feature type="region of interest" description="Disordered" evidence="1">
    <location>
        <begin position="309"/>
        <end position="338"/>
    </location>
</feature>
<proteinExistence type="predicted"/>
<dbReference type="InterPro" id="IPR037802">
    <property type="entry name" value="SGF29"/>
</dbReference>
<sequence>MQKVQGSKKSKSSSSSSGGGGGNSNSGGGGADPVSSSTTKETVTKASGGSTSTKKKTGPKTGHSRSYPRGVGLDFRKLAGLTLVSYIDHHGVKVRPEAPPSELAVAVARHFEQMEVDEEDVIGGFLERLEEGPTVATEYSRKTQRASTRIVNRKRTKWAARPGEQVAAKVTRTDENGSWILASVQRFYVDTETYDVQDEDDTSKLIRLPWSHVMRLSTGAEGCFVKSADCMAIFPETTSFYKSKVAKSPVWKLDHGVPCVKEIVVQFEDDEDTLTGKTPRRRVPSRYVIPTPSAYFYDEHEDVDLISPTLSNRTTTSSNSTTPTPSSTTVATSATAGAATTTTVVPSTSTNSATVTSSTTVKK</sequence>
<dbReference type="PANTHER" id="PTHR21539:SF0">
    <property type="entry name" value="SAGA-ASSOCIATED FACTOR 29"/>
    <property type="match status" value="1"/>
</dbReference>
<dbReference type="PROSITE" id="PS51518">
    <property type="entry name" value="SGF29_C"/>
    <property type="match status" value="1"/>
</dbReference>
<dbReference type="Pfam" id="PF13867">
    <property type="entry name" value="SAP30_Sin3_bdg"/>
    <property type="match status" value="1"/>
</dbReference>
<dbReference type="GO" id="GO:0000124">
    <property type="term" value="C:SAGA complex"/>
    <property type="evidence" value="ECO:0007669"/>
    <property type="project" value="InterPro"/>
</dbReference>
<dbReference type="KEGG" id="fcy:FRACYDRAFT_178807"/>
<dbReference type="InterPro" id="IPR047288">
    <property type="entry name" value="Tudor_SGF29_rpt1"/>
</dbReference>
<feature type="compositionally biased region" description="Gly residues" evidence="1">
    <location>
        <begin position="17"/>
        <end position="31"/>
    </location>
</feature>
<dbReference type="Pfam" id="PF07039">
    <property type="entry name" value="SGF29_Tudor"/>
    <property type="match status" value="1"/>
</dbReference>
<dbReference type="InterPro" id="IPR010750">
    <property type="entry name" value="SGF29_tudor-like_dom"/>
</dbReference>
<dbReference type="EMBL" id="KV784353">
    <property type="protein sequence ID" value="OEU23335.1"/>
    <property type="molecule type" value="Genomic_DNA"/>
</dbReference>
<dbReference type="Gene3D" id="6.10.160.20">
    <property type="match status" value="1"/>
</dbReference>
<organism evidence="3 4">
    <name type="scientific">Fragilariopsis cylindrus CCMP1102</name>
    <dbReference type="NCBI Taxonomy" id="635003"/>
    <lineage>
        <taxon>Eukaryota</taxon>
        <taxon>Sar</taxon>
        <taxon>Stramenopiles</taxon>
        <taxon>Ochrophyta</taxon>
        <taxon>Bacillariophyta</taxon>
        <taxon>Bacillariophyceae</taxon>
        <taxon>Bacillariophycidae</taxon>
        <taxon>Bacillariales</taxon>
        <taxon>Bacillariaceae</taxon>
        <taxon>Fragilariopsis</taxon>
    </lineage>
</organism>
<gene>
    <name evidence="3" type="ORF">FRACYDRAFT_178807</name>
</gene>